<evidence type="ECO:0000256" key="4">
    <source>
        <dbReference type="ARBA" id="ARBA00022827"/>
    </source>
</evidence>
<dbReference type="EMBL" id="AAOE01000009">
    <property type="protein sequence ID" value="EAR09586.1"/>
    <property type="molecule type" value="Genomic_DNA"/>
</dbReference>
<feature type="domain" description="Rhodanese" evidence="7">
    <location>
        <begin position="465"/>
        <end position="548"/>
    </location>
</feature>
<sequence length="552" mass="59840">MTKKIVIVGGVAGGASAAARARRLSEDADIIVFERDSFISFANCGLPYHIGGEIEDRDALLVQTPESMKARFNLDIRIQSEVIGVDAERQEVTVRELASGREYSERYDDLILSPGAVPIVPPIPGVDSESVFTLRNIPDMDRIIRKINIEAPRSAVVVGGGYIGIEMAEALIHRGIETTMVELANQIMPPMDPEMAVPLHQEMRRNGVRLQLSDALEKVEETAEGLELSMRSGRSLQTDMVILAIGVRPENTLATMAGLAIGEKGGIQVDRTMKTSQPNIWAVGDAVEVRDFVTGAPAQIPLAGPANRQGRIAADNIFDLHSEYKDTQGTGICKVFELSAASTGASEKMLVAQGIDYEKIYVHGADHAGYYPGATQVHLKLVFDPKNGRVLGAQAVGAKGVDKRIDVLATAIRGGMTVFDLEEFELCYAPPFGSAKDVINQAGFVASNLCRGEHAVCHAEDLPEFSDDVVLVDVRNPTEITVLGSIDGSVNIPVNSLRDNLDRLPKDKTLVVYCAVGLRGYVAYRMLKNLGYQVKNMTGGYTTYQMVKRIGQ</sequence>
<dbReference type="Proteomes" id="UP000005953">
    <property type="component" value="Unassembled WGS sequence"/>
</dbReference>
<dbReference type="STRING" id="314283.MED297_12682"/>
<evidence type="ECO:0000256" key="1">
    <source>
        <dbReference type="ARBA" id="ARBA00001974"/>
    </source>
</evidence>
<evidence type="ECO:0000313" key="9">
    <source>
        <dbReference type="Proteomes" id="UP000005953"/>
    </source>
</evidence>
<protein>
    <submittedName>
        <fullName evidence="8">Putative NADH oxidase</fullName>
    </submittedName>
</protein>
<reference evidence="8 9" key="1">
    <citation type="submission" date="2006-02" db="EMBL/GenBank/DDBJ databases">
        <authorList>
            <person name="Pinhassi J."/>
            <person name="Pedros-Alio C."/>
            <person name="Ferriera S."/>
            <person name="Johnson J."/>
            <person name="Kravitz S."/>
            <person name="Halpern A."/>
            <person name="Remington K."/>
            <person name="Beeson K."/>
            <person name="Tran B."/>
            <person name="Rogers Y.-H."/>
            <person name="Friedman R."/>
            <person name="Venter J.C."/>
        </authorList>
    </citation>
    <scope>NUCLEOTIDE SEQUENCE [LARGE SCALE GENOMIC DNA]</scope>
    <source>
        <strain evidence="8 9">MED297</strain>
    </source>
</reference>
<dbReference type="HOGENOM" id="CLU_003291_1_2_6"/>
<dbReference type="Pfam" id="PF07992">
    <property type="entry name" value="Pyr_redox_2"/>
    <property type="match status" value="1"/>
</dbReference>
<keyword evidence="4" id="KW-0274">FAD</keyword>
<dbReference type="AlphaFoldDB" id="A4BEA8"/>
<proteinExistence type="inferred from homology"/>
<comment type="caution">
    <text evidence="8">The sequence shown here is derived from an EMBL/GenBank/DDBJ whole genome shotgun (WGS) entry which is preliminary data.</text>
</comment>
<comment type="cofactor">
    <cofactor evidence="1">
        <name>FAD</name>
        <dbReference type="ChEBI" id="CHEBI:57692"/>
    </cofactor>
</comment>
<keyword evidence="9" id="KW-1185">Reference proteome</keyword>
<dbReference type="InterPro" id="IPR023753">
    <property type="entry name" value="FAD/NAD-binding_dom"/>
</dbReference>
<dbReference type="PROSITE" id="PS50206">
    <property type="entry name" value="RHODANESE_3"/>
    <property type="match status" value="1"/>
</dbReference>
<dbReference type="PRINTS" id="PR00368">
    <property type="entry name" value="FADPNR"/>
</dbReference>
<gene>
    <name evidence="8" type="ORF">MED297_12682</name>
</gene>
<dbReference type="GO" id="GO:0016491">
    <property type="term" value="F:oxidoreductase activity"/>
    <property type="evidence" value="ECO:0007669"/>
    <property type="project" value="UniProtKB-KW"/>
</dbReference>
<dbReference type="SMART" id="SM00450">
    <property type="entry name" value="RHOD"/>
    <property type="match status" value="1"/>
</dbReference>
<name>A4BEA8_9GAMM</name>
<dbReference type="Gene3D" id="3.50.50.60">
    <property type="entry name" value="FAD/NAD(P)-binding domain"/>
    <property type="match status" value="2"/>
</dbReference>
<organism evidence="8 9">
    <name type="scientific">Reinekea blandensis MED297</name>
    <dbReference type="NCBI Taxonomy" id="314283"/>
    <lineage>
        <taxon>Bacteria</taxon>
        <taxon>Pseudomonadati</taxon>
        <taxon>Pseudomonadota</taxon>
        <taxon>Gammaproteobacteria</taxon>
        <taxon>Oceanospirillales</taxon>
        <taxon>Saccharospirillaceae</taxon>
        <taxon>Reinekea</taxon>
    </lineage>
</organism>
<dbReference type="PANTHER" id="PTHR43429">
    <property type="entry name" value="PYRIDINE NUCLEOTIDE-DISULFIDE OXIDOREDUCTASE DOMAIN-CONTAINING"/>
    <property type="match status" value="1"/>
</dbReference>
<dbReference type="InterPro" id="IPR001763">
    <property type="entry name" value="Rhodanese-like_dom"/>
</dbReference>
<dbReference type="PRINTS" id="PR00411">
    <property type="entry name" value="PNDRDTASEI"/>
</dbReference>
<evidence type="ECO:0000256" key="6">
    <source>
        <dbReference type="ARBA" id="ARBA00023284"/>
    </source>
</evidence>
<keyword evidence="5" id="KW-0560">Oxidoreductase</keyword>
<evidence type="ECO:0000259" key="7">
    <source>
        <dbReference type="PROSITE" id="PS50206"/>
    </source>
</evidence>
<dbReference type="SUPFAM" id="SSF52821">
    <property type="entry name" value="Rhodanese/Cell cycle control phosphatase"/>
    <property type="match status" value="1"/>
</dbReference>
<dbReference type="InterPro" id="IPR004099">
    <property type="entry name" value="Pyr_nucl-diS_OxRdtase_dimer"/>
</dbReference>
<dbReference type="OrthoDB" id="9800607at2"/>
<dbReference type="Gene3D" id="3.40.250.10">
    <property type="entry name" value="Rhodanese-like domain"/>
    <property type="match status" value="1"/>
</dbReference>
<evidence type="ECO:0000313" key="8">
    <source>
        <dbReference type="EMBL" id="EAR09586.1"/>
    </source>
</evidence>
<dbReference type="InterPro" id="IPR036188">
    <property type="entry name" value="FAD/NAD-bd_sf"/>
</dbReference>
<dbReference type="InterPro" id="IPR050260">
    <property type="entry name" value="FAD-bd_OxRdtase"/>
</dbReference>
<dbReference type="Pfam" id="PF00581">
    <property type="entry name" value="Rhodanese"/>
    <property type="match status" value="1"/>
</dbReference>
<accession>A4BEA8</accession>
<evidence type="ECO:0000256" key="2">
    <source>
        <dbReference type="ARBA" id="ARBA00009130"/>
    </source>
</evidence>
<evidence type="ECO:0000256" key="5">
    <source>
        <dbReference type="ARBA" id="ARBA00023002"/>
    </source>
</evidence>
<dbReference type="RefSeq" id="WP_008042317.1">
    <property type="nucleotide sequence ID" value="NZ_CH724149.1"/>
</dbReference>
<evidence type="ECO:0000256" key="3">
    <source>
        <dbReference type="ARBA" id="ARBA00022630"/>
    </source>
</evidence>
<dbReference type="PANTHER" id="PTHR43429:SF1">
    <property type="entry name" value="NAD(P)H SULFUR OXIDOREDUCTASE (COA-DEPENDENT)"/>
    <property type="match status" value="1"/>
</dbReference>
<dbReference type="InterPro" id="IPR016156">
    <property type="entry name" value="FAD/NAD-linked_Rdtase_dimer_sf"/>
</dbReference>
<keyword evidence="6" id="KW-0676">Redox-active center</keyword>
<dbReference type="SUPFAM" id="SSF51905">
    <property type="entry name" value="FAD/NAD(P)-binding domain"/>
    <property type="match status" value="1"/>
</dbReference>
<keyword evidence="3" id="KW-0285">Flavoprotein</keyword>
<dbReference type="InterPro" id="IPR036873">
    <property type="entry name" value="Rhodanese-like_dom_sf"/>
</dbReference>
<comment type="similarity">
    <text evidence="2">Belongs to the class-III pyridine nucleotide-disulfide oxidoreductase family.</text>
</comment>
<dbReference type="Pfam" id="PF02852">
    <property type="entry name" value="Pyr_redox_dim"/>
    <property type="match status" value="1"/>
</dbReference>
<dbReference type="SUPFAM" id="SSF55424">
    <property type="entry name" value="FAD/NAD-linked reductases, dimerisation (C-terminal) domain"/>
    <property type="match status" value="1"/>
</dbReference>